<feature type="transmembrane region" description="Helical" evidence="1">
    <location>
        <begin position="7"/>
        <end position="26"/>
    </location>
</feature>
<dbReference type="AlphaFoldDB" id="A0A1F6GSL3"/>
<feature type="transmembrane region" description="Helical" evidence="1">
    <location>
        <begin position="38"/>
        <end position="58"/>
    </location>
</feature>
<name>A0A1F6GSL3_9PROT</name>
<sequence length="83" mass="9387">MFKILFPFLRLLMVVPLVFALGYLSYFTPLHLLAGEGFTQDLQLCLVAMGISAGLLFYTKPRKELEFFAPGDPQPPQEPEQKP</sequence>
<evidence type="ECO:0000313" key="3">
    <source>
        <dbReference type="Proteomes" id="UP000177583"/>
    </source>
</evidence>
<accession>A0A1F6GSL3</accession>
<gene>
    <name evidence="2" type="ORF">A2557_00520</name>
</gene>
<evidence type="ECO:0000313" key="2">
    <source>
        <dbReference type="EMBL" id="OGH01068.1"/>
    </source>
</evidence>
<keyword evidence="1" id="KW-0472">Membrane</keyword>
<reference evidence="2 3" key="1">
    <citation type="journal article" date="2016" name="Nat. Commun.">
        <title>Thousands of microbial genomes shed light on interconnected biogeochemical processes in an aquifer system.</title>
        <authorList>
            <person name="Anantharaman K."/>
            <person name="Brown C.T."/>
            <person name="Hug L.A."/>
            <person name="Sharon I."/>
            <person name="Castelle C.J."/>
            <person name="Probst A.J."/>
            <person name="Thomas B.C."/>
            <person name="Singh A."/>
            <person name="Wilkins M.J."/>
            <person name="Karaoz U."/>
            <person name="Brodie E.L."/>
            <person name="Williams K.H."/>
            <person name="Hubbard S.S."/>
            <person name="Banfield J.F."/>
        </authorList>
    </citation>
    <scope>NUCLEOTIDE SEQUENCE [LARGE SCALE GENOMIC DNA]</scope>
</reference>
<dbReference type="Proteomes" id="UP000177583">
    <property type="component" value="Unassembled WGS sequence"/>
</dbReference>
<keyword evidence="1" id="KW-0812">Transmembrane</keyword>
<dbReference type="EMBL" id="MFNF01000040">
    <property type="protein sequence ID" value="OGH01068.1"/>
    <property type="molecule type" value="Genomic_DNA"/>
</dbReference>
<organism evidence="2 3">
    <name type="scientific">Candidatus Lambdaproteobacteria bacterium RIFOXYD2_FULL_56_26</name>
    <dbReference type="NCBI Taxonomy" id="1817773"/>
    <lineage>
        <taxon>Bacteria</taxon>
        <taxon>Pseudomonadati</taxon>
        <taxon>Pseudomonadota</taxon>
        <taxon>Candidatus Lambdaproteobacteria</taxon>
    </lineage>
</organism>
<proteinExistence type="predicted"/>
<comment type="caution">
    <text evidence="2">The sequence shown here is derived from an EMBL/GenBank/DDBJ whole genome shotgun (WGS) entry which is preliminary data.</text>
</comment>
<protein>
    <submittedName>
        <fullName evidence="2">Uncharacterized protein</fullName>
    </submittedName>
</protein>
<evidence type="ECO:0000256" key="1">
    <source>
        <dbReference type="SAM" id="Phobius"/>
    </source>
</evidence>
<keyword evidence="1" id="KW-1133">Transmembrane helix</keyword>